<evidence type="ECO:0000256" key="2">
    <source>
        <dbReference type="PROSITE-ProRule" id="PRU00059"/>
    </source>
</evidence>
<evidence type="ECO:0000256" key="3">
    <source>
        <dbReference type="SAM" id="SignalP"/>
    </source>
</evidence>
<dbReference type="InterPro" id="IPR043159">
    <property type="entry name" value="Lectin_gal-bd_sf"/>
</dbReference>
<dbReference type="AlphaFoldDB" id="A0A816GW56"/>
<dbReference type="InterPro" id="IPR035914">
    <property type="entry name" value="Sperma_CUB_dom_sf"/>
</dbReference>
<dbReference type="InterPro" id="IPR000922">
    <property type="entry name" value="Lectin_gal-bd_dom"/>
</dbReference>
<accession>A0A816GW56</accession>
<sequence length="197" mass="22331">MKMSTIFVLFILLVLSILSSSLISDEWHSKSQCTQKEFANHMDISCNSNEFILIGWSHYGTKKSGNNKQDQQRCEPSESDCIMDYTHKIAELCNGAPQCEVILTQQFIHKCSDEATYLFISYQCINNSTIVDVCSSRSMTSMNSVNLISPSFPNEYPNNVNCTCRVEPTESYQRTLPIAIDVESLSFNLQDNDYLST</sequence>
<comment type="caution">
    <text evidence="5">The sequence shown here is derived from an EMBL/GenBank/DDBJ whole genome shotgun (WGS) entry which is preliminary data.</text>
</comment>
<protein>
    <recommendedName>
        <fullName evidence="4">CUB domain-containing protein</fullName>
    </recommendedName>
</protein>
<evidence type="ECO:0000313" key="5">
    <source>
        <dbReference type="EMBL" id="CAF1679598.1"/>
    </source>
</evidence>
<reference evidence="5" key="1">
    <citation type="submission" date="2021-02" db="EMBL/GenBank/DDBJ databases">
        <authorList>
            <person name="Nowell W R."/>
        </authorList>
    </citation>
    <scope>NUCLEOTIDE SEQUENCE</scope>
</reference>
<dbReference type="Gene3D" id="2.60.120.740">
    <property type="match status" value="1"/>
</dbReference>
<comment type="caution">
    <text evidence="2">Lacks conserved residue(s) required for the propagation of feature annotation.</text>
</comment>
<dbReference type="PROSITE" id="PS01180">
    <property type="entry name" value="CUB"/>
    <property type="match status" value="1"/>
</dbReference>
<dbReference type="InterPro" id="IPR000859">
    <property type="entry name" value="CUB_dom"/>
</dbReference>
<feature type="domain" description="CUB" evidence="4">
    <location>
        <begin position="134"/>
        <end position="197"/>
    </location>
</feature>
<evidence type="ECO:0000259" key="4">
    <source>
        <dbReference type="PROSITE" id="PS01180"/>
    </source>
</evidence>
<proteinExistence type="predicted"/>
<keyword evidence="3" id="KW-0732">Signal</keyword>
<feature type="signal peptide" evidence="3">
    <location>
        <begin position="1"/>
        <end position="21"/>
    </location>
</feature>
<gene>
    <name evidence="5" type="ORF">XAT740_LOCUS60289</name>
</gene>
<dbReference type="EMBL" id="CAJNOR010014726">
    <property type="protein sequence ID" value="CAF1679598.1"/>
    <property type="molecule type" value="Genomic_DNA"/>
</dbReference>
<feature type="non-terminal residue" evidence="5">
    <location>
        <position position="197"/>
    </location>
</feature>
<dbReference type="Pfam" id="PF02140">
    <property type="entry name" value="SUEL_Lectin"/>
    <property type="match status" value="1"/>
</dbReference>
<evidence type="ECO:0000256" key="1">
    <source>
        <dbReference type="ARBA" id="ARBA00023157"/>
    </source>
</evidence>
<keyword evidence="6" id="KW-1185">Reference proteome</keyword>
<dbReference type="GO" id="GO:0030246">
    <property type="term" value="F:carbohydrate binding"/>
    <property type="evidence" value="ECO:0007669"/>
    <property type="project" value="InterPro"/>
</dbReference>
<dbReference type="Proteomes" id="UP000663828">
    <property type="component" value="Unassembled WGS sequence"/>
</dbReference>
<keyword evidence="1" id="KW-1015">Disulfide bond</keyword>
<organism evidence="5 6">
    <name type="scientific">Adineta ricciae</name>
    <name type="common">Rotifer</name>
    <dbReference type="NCBI Taxonomy" id="249248"/>
    <lineage>
        <taxon>Eukaryota</taxon>
        <taxon>Metazoa</taxon>
        <taxon>Spiralia</taxon>
        <taxon>Gnathifera</taxon>
        <taxon>Rotifera</taxon>
        <taxon>Eurotatoria</taxon>
        <taxon>Bdelloidea</taxon>
        <taxon>Adinetida</taxon>
        <taxon>Adinetidae</taxon>
        <taxon>Adineta</taxon>
    </lineage>
</organism>
<name>A0A816GW56_ADIRI</name>
<evidence type="ECO:0000313" key="6">
    <source>
        <dbReference type="Proteomes" id="UP000663828"/>
    </source>
</evidence>
<feature type="chain" id="PRO_5032652080" description="CUB domain-containing protein" evidence="3">
    <location>
        <begin position="22"/>
        <end position="197"/>
    </location>
</feature>
<dbReference type="Gene3D" id="2.60.120.290">
    <property type="entry name" value="Spermadhesin, CUB domain"/>
    <property type="match status" value="1"/>
</dbReference>
<dbReference type="SUPFAM" id="SSF49854">
    <property type="entry name" value="Spermadhesin, CUB domain"/>
    <property type="match status" value="1"/>
</dbReference>